<feature type="transmembrane region" description="Helical" evidence="19">
    <location>
        <begin position="91"/>
        <end position="112"/>
    </location>
</feature>
<evidence type="ECO:0000256" key="12">
    <source>
        <dbReference type="ARBA" id="ARBA00023136"/>
    </source>
</evidence>
<evidence type="ECO:0000256" key="16">
    <source>
        <dbReference type="PIRSR" id="PIRSR600829-2"/>
    </source>
</evidence>
<dbReference type="GO" id="GO:0016301">
    <property type="term" value="F:kinase activity"/>
    <property type="evidence" value="ECO:0007669"/>
    <property type="project" value="UniProtKB-KW"/>
</dbReference>
<proteinExistence type="inferred from homology"/>
<feature type="binding site" evidence="17">
    <location>
        <begin position="89"/>
        <end position="90"/>
    </location>
    <ligand>
        <name>ATP</name>
        <dbReference type="ChEBI" id="CHEBI:30616"/>
    </ligand>
</feature>
<dbReference type="CDD" id="cd14265">
    <property type="entry name" value="UDPK_IM_like"/>
    <property type="match status" value="1"/>
</dbReference>
<comment type="cofactor">
    <cofactor evidence="18">
        <name>Mg(2+)</name>
        <dbReference type="ChEBI" id="CHEBI:18420"/>
    </cofactor>
    <text evidence="18">Mn(2+), Zn(2+), Cd(2+) and Co(2+) support activity to lesser extents.</text>
</comment>
<evidence type="ECO:0000313" key="20">
    <source>
        <dbReference type="EMBL" id="RTQ95578.1"/>
    </source>
</evidence>
<dbReference type="OrthoDB" id="9789934at2"/>
<feature type="binding site" evidence="17">
    <location>
        <position position="12"/>
    </location>
    <ligand>
        <name>ATP</name>
        <dbReference type="ChEBI" id="CHEBI:30616"/>
    </ligand>
</feature>
<evidence type="ECO:0000256" key="14">
    <source>
        <dbReference type="ARBA" id="ARBA00023264"/>
    </source>
</evidence>
<protein>
    <submittedName>
        <fullName evidence="20">Diacylglycerol kinase family protein</fullName>
    </submittedName>
</protein>
<dbReference type="GO" id="GO:0005886">
    <property type="term" value="C:plasma membrane"/>
    <property type="evidence" value="ECO:0007669"/>
    <property type="project" value="UniProtKB-SubCell"/>
</dbReference>
<dbReference type="PROSITE" id="PS01069">
    <property type="entry name" value="DAGK_PROKAR"/>
    <property type="match status" value="1"/>
</dbReference>
<keyword evidence="7 17" id="KW-0547">Nucleotide-binding</keyword>
<dbReference type="AlphaFoldDB" id="A0A431UWD9"/>
<comment type="caution">
    <text evidence="20">The sequence shown here is derived from an EMBL/GenBank/DDBJ whole genome shotgun (WGS) entry which is preliminary data.</text>
</comment>
<evidence type="ECO:0000256" key="11">
    <source>
        <dbReference type="ARBA" id="ARBA00023098"/>
    </source>
</evidence>
<feature type="binding site" evidence="18">
    <location>
        <position position="71"/>
    </location>
    <ligand>
        <name>a divalent metal cation</name>
        <dbReference type="ChEBI" id="CHEBI:60240"/>
    </ligand>
</feature>
<evidence type="ECO:0000256" key="18">
    <source>
        <dbReference type="PIRSR" id="PIRSR600829-4"/>
    </source>
</evidence>
<feature type="binding site" evidence="16">
    <location>
        <position position="64"/>
    </location>
    <ligand>
        <name>substrate</name>
    </ligand>
</feature>
<dbReference type="InterPro" id="IPR000829">
    <property type="entry name" value="DAGK"/>
</dbReference>
<organism evidence="20 21">
    <name type="scientific">Lysinibacillus telephonicus</name>
    <dbReference type="NCBI Taxonomy" id="1714840"/>
    <lineage>
        <taxon>Bacteria</taxon>
        <taxon>Bacillati</taxon>
        <taxon>Bacillota</taxon>
        <taxon>Bacilli</taxon>
        <taxon>Bacillales</taxon>
        <taxon>Bacillaceae</taxon>
        <taxon>Lysinibacillus</taxon>
    </lineage>
</organism>
<accession>A0A431UWD9</accession>
<feature type="binding site" evidence="17">
    <location>
        <begin position="80"/>
        <end position="82"/>
    </location>
    <ligand>
        <name>ATP</name>
        <dbReference type="ChEBI" id="CHEBI:30616"/>
    </ligand>
</feature>
<evidence type="ECO:0000256" key="2">
    <source>
        <dbReference type="ARBA" id="ARBA00005967"/>
    </source>
</evidence>
<dbReference type="EMBL" id="RXNR01000005">
    <property type="protein sequence ID" value="RTQ95578.1"/>
    <property type="molecule type" value="Genomic_DNA"/>
</dbReference>
<keyword evidence="12 19" id="KW-0472">Membrane</keyword>
<keyword evidence="8 20" id="KW-0418">Kinase</keyword>
<evidence type="ECO:0000256" key="7">
    <source>
        <dbReference type="ARBA" id="ARBA00022741"/>
    </source>
</evidence>
<reference evidence="20 21" key="1">
    <citation type="submission" date="2018-12" db="EMBL/GenBank/DDBJ databases">
        <authorList>
            <person name="Yu L."/>
        </authorList>
    </citation>
    <scope>NUCLEOTIDE SEQUENCE [LARGE SCALE GENOMIC DNA]</scope>
    <source>
        <strain evidence="20 21">S5H2222</strain>
    </source>
</reference>
<dbReference type="Pfam" id="PF01219">
    <property type="entry name" value="DAGK_prokar"/>
    <property type="match status" value="1"/>
</dbReference>
<keyword evidence="11" id="KW-0443">Lipid metabolism</keyword>
<evidence type="ECO:0000256" key="1">
    <source>
        <dbReference type="ARBA" id="ARBA00004651"/>
    </source>
</evidence>
<feature type="binding site" evidence="18">
    <location>
        <position position="23"/>
    </location>
    <ligand>
        <name>a divalent metal cation</name>
        <dbReference type="ChEBI" id="CHEBI:60240"/>
    </ligand>
</feature>
<keyword evidence="21" id="KW-1185">Reference proteome</keyword>
<evidence type="ECO:0000256" key="19">
    <source>
        <dbReference type="SAM" id="Phobius"/>
    </source>
</evidence>
<evidence type="ECO:0000313" key="21">
    <source>
        <dbReference type="Proteomes" id="UP000276349"/>
    </source>
</evidence>
<keyword evidence="9 17" id="KW-0067">ATP-binding</keyword>
<keyword evidence="18" id="KW-0460">Magnesium</keyword>
<keyword evidence="10 19" id="KW-1133">Transmembrane helix</keyword>
<keyword evidence="5" id="KW-0808">Transferase</keyword>
<gene>
    <name evidence="20" type="ORF">EKG35_02535</name>
</gene>
<feature type="transmembrane region" description="Helical" evidence="19">
    <location>
        <begin position="28"/>
        <end position="45"/>
    </location>
</feature>
<evidence type="ECO:0000256" key="9">
    <source>
        <dbReference type="ARBA" id="ARBA00022840"/>
    </source>
</evidence>
<keyword evidence="18" id="KW-0479">Metal-binding</keyword>
<dbReference type="PANTHER" id="PTHR34299:SF1">
    <property type="entry name" value="DIACYLGLYCEROL KINASE"/>
    <property type="match status" value="1"/>
</dbReference>
<comment type="similarity">
    <text evidence="2">Belongs to the bacterial diacylglycerol kinase family.</text>
</comment>
<dbReference type="Proteomes" id="UP000276349">
    <property type="component" value="Unassembled WGS sequence"/>
</dbReference>
<evidence type="ECO:0000256" key="4">
    <source>
        <dbReference type="ARBA" id="ARBA00022516"/>
    </source>
</evidence>
<keyword evidence="14" id="KW-1208">Phospholipid metabolism</keyword>
<dbReference type="RefSeq" id="WP_126292747.1">
    <property type="nucleotide sequence ID" value="NZ_CP155468.1"/>
</dbReference>
<evidence type="ECO:0000256" key="15">
    <source>
        <dbReference type="PIRSR" id="PIRSR600829-1"/>
    </source>
</evidence>
<feature type="active site" description="Proton acceptor" evidence="15">
    <location>
        <position position="64"/>
    </location>
</feature>
<evidence type="ECO:0000256" key="10">
    <source>
        <dbReference type="ARBA" id="ARBA00022989"/>
    </source>
</evidence>
<dbReference type="GO" id="GO:0008654">
    <property type="term" value="P:phospholipid biosynthetic process"/>
    <property type="evidence" value="ECO:0007669"/>
    <property type="project" value="UniProtKB-KW"/>
</dbReference>
<evidence type="ECO:0000256" key="17">
    <source>
        <dbReference type="PIRSR" id="PIRSR600829-3"/>
    </source>
</evidence>
<evidence type="ECO:0000256" key="13">
    <source>
        <dbReference type="ARBA" id="ARBA00023209"/>
    </source>
</evidence>
<dbReference type="InterPro" id="IPR033717">
    <property type="entry name" value="UDPK"/>
</dbReference>
<comment type="subcellular location">
    <subcellularLocation>
        <location evidence="1">Cell membrane</location>
        <topology evidence="1">Multi-pass membrane protein</topology>
    </subcellularLocation>
</comment>
<dbReference type="GO" id="GO:0046872">
    <property type="term" value="F:metal ion binding"/>
    <property type="evidence" value="ECO:0007669"/>
    <property type="project" value="UniProtKB-KW"/>
</dbReference>
<keyword evidence="3" id="KW-1003">Cell membrane</keyword>
<keyword evidence="13" id="KW-0594">Phospholipid biosynthesis</keyword>
<dbReference type="GO" id="GO:0005524">
    <property type="term" value="F:ATP binding"/>
    <property type="evidence" value="ECO:0007669"/>
    <property type="project" value="UniProtKB-KW"/>
</dbReference>
<keyword evidence="6 19" id="KW-0812">Transmembrane</keyword>
<name>A0A431UWD9_9BACI</name>
<dbReference type="PANTHER" id="PTHR34299">
    <property type="entry name" value="DIACYLGLYCEROL KINASE"/>
    <property type="match status" value="1"/>
</dbReference>
<sequence length="116" mass="12677">MDVRKLFKSFGYALYGIFSAMKEQNMRIHILSAFIVVAAGLVTGLSYLEWLVLIIIIVLVIGAEMMNTAIESIVDLASPEIHPLAKQAKDIAAGAVLVFALASVIIGLLIFLPKWF</sequence>
<feature type="binding site" evidence="17">
    <location>
        <position position="23"/>
    </location>
    <ligand>
        <name>ATP</name>
        <dbReference type="ChEBI" id="CHEBI:30616"/>
    </ligand>
</feature>
<feature type="binding site" evidence="17">
    <location>
        <position position="71"/>
    </location>
    <ligand>
        <name>ATP</name>
        <dbReference type="ChEBI" id="CHEBI:30616"/>
    </ligand>
</feature>
<dbReference type="InterPro" id="IPR036945">
    <property type="entry name" value="DAGK_sf"/>
</dbReference>
<keyword evidence="4" id="KW-0444">Lipid biosynthesis</keyword>
<evidence type="ECO:0000256" key="8">
    <source>
        <dbReference type="ARBA" id="ARBA00022777"/>
    </source>
</evidence>
<dbReference type="Gene3D" id="1.10.287.3610">
    <property type="match status" value="1"/>
</dbReference>
<evidence type="ECO:0000256" key="5">
    <source>
        <dbReference type="ARBA" id="ARBA00022679"/>
    </source>
</evidence>
<evidence type="ECO:0000256" key="6">
    <source>
        <dbReference type="ARBA" id="ARBA00022692"/>
    </source>
</evidence>
<evidence type="ECO:0000256" key="3">
    <source>
        <dbReference type="ARBA" id="ARBA00022475"/>
    </source>
</evidence>